<feature type="transmembrane region" description="Helical" evidence="6">
    <location>
        <begin position="88"/>
        <end position="110"/>
    </location>
</feature>
<evidence type="ECO:0000313" key="8">
    <source>
        <dbReference type="EMBL" id="MST87842.1"/>
    </source>
</evidence>
<reference evidence="8 9" key="1">
    <citation type="submission" date="2019-08" db="EMBL/GenBank/DDBJ databases">
        <title>In-depth cultivation of the pig gut microbiome towards novel bacterial diversity and tailored functional studies.</title>
        <authorList>
            <person name="Wylensek D."/>
            <person name="Hitch T.C.A."/>
            <person name="Clavel T."/>
        </authorList>
    </citation>
    <scope>NUCLEOTIDE SEQUENCE [LARGE SCALE GENOMIC DNA]</scope>
    <source>
        <strain evidence="8 9">Bifido-178-WT-2B</strain>
    </source>
</reference>
<evidence type="ECO:0000256" key="6">
    <source>
        <dbReference type="SAM" id="Phobius"/>
    </source>
</evidence>
<dbReference type="PANTHER" id="PTHR38459:SF5">
    <property type="entry name" value="CELL WALL TEICHOIC ACID GLYCOSYLATION PROTEIN GTCA"/>
    <property type="match status" value="1"/>
</dbReference>
<name>A0A6A8MGI8_9LACO</name>
<evidence type="ECO:0000256" key="1">
    <source>
        <dbReference type="ARBA" id="ARBA00004141"/>
    </source>
</evidence>
<comment type="similarity">
    <text evidence="2">Belongs to the GtrA family.</text>
</comment>
<evidence type="ECO:0000259" key="7">
    <source>
        <dbReference type="Pfam" id="PF04138"/>
    </source>
</evidence>
<evidence type="ECO:0000256" key="4">
    <source>
        <dbReference type="ARBA" id="ARBA00022989"/>
    </source>
</evidence>
<evidence type="ECO:0000256" key="3">
    <source>
        <dbReference type="ARBA" id="ARBA00022692"/>
    </source>
</evidence>
<dbReference type="InterPro" id="IPR007267">
    <property type="entry name" value="GtrA_DPMS_TM"/>
</dbReference>
<dbReference type="InterPro" id="IPR051401">
    <property type="entry name" value="GtrA_CellWall_Glycosyl"/>
</dbReference>
<evidence type="ECO:0000256" key="5">
    <source>
        <dbReference type="ARBA" id="ARBA00023136"/>
    </source>
</evidence>
<proteinExistence type="inferred from homology"/>
<dbReference type="AlphaFoldDB" id="A0A6A8MGI8"/>
<keyword evidence="4 6" id="KW-1133">Transmembrane helix</keyword>
<dbReference type="Proteomes" id="UP000438120">
    <property type="component" value="Unassembled WGS sequence"/>
</dbReference>
<dbReference type="GO" id="GO:0000271">
    <property type="term" value="P:polysaccharide biosynthetic process"/>
    <property type="evidence" value="ECO:0007669"/>
    <property type="project" value="InterPro"/>
</dbReference>
<dbReference type="OrthoDB" id="2317964at2"/>
<dbReference type="PANTHER" id="PTHR38459">
    <property type="entry name" value="PROPHAGE BACTOPRENOL-LINKED GLUCOSE TRANSLOCASE HOMOLOG"/>
    <property type="match status" value="1"/>
</dbReference>
<evidence type="ECO:0000313" key="9">
    <source>
        <dbReference type="Proteomes" id="UP000438120"/>
    </source>
</evidence>
<comment type="subcellular location">
    <subcellularLocation>
        <location evidence="1">Membrane</location>
        <topology evidence="1">Multi-pass membrane protein</topology>
    </subcellularLocation>
</comment>
<keyword evidence="9" id="KW-1185">Reference proteome</keyword>
<keyword evidence="3 6" id="KW-0812">Transmembrane</keyword>
<protein>
    <submittedName>
        <fullName evidence="8">GtrA family protein</fullName>
    </submittedName>
</protein>
<dbReference type="EMBL" id="VUMX01000038">
    <property type="protein sequence ID" value="MST87842.1"/>
    <property type="molecule type" value="Genomic_DNA"/>
</dbReference>
<feature type="transmembrane region" description="Helical" evidence="6">
    <location>
        <begin position="48"/>
        <end position="68"/>
    </location>
</feature>
<feature type="transmembrane region" description="Helical" evidence="6">
    <location>
        <begin position="21"/>
        <end position="42"/>
    </location>
</feature>
<sequence length="163" mass="19386">MNNNSRRRELGNRIFKRHRNLWVYMLFGFIAALINTVVFMIMHAVPHTVLVIDNTVAFIVSNLASFWFNHKAVFVDNVDHEHKLWQKLLSFFTYRILSLLPDTLLMWLGLSLLHWPAFWVKVIDQVLVGIFNYLTTKSVFQKKEKSTMAKLKQRVRENKRKQP</sequence>
<dbReference type="Pfam" id="PF04138">
    <property type="entry name" value="GtrA_DPMS_TM"/>
    <property type="match status" value="1"/>
</dbReference>
<keyword evidence="5 6" id="KW-0472">Membrane</keyword>
<feature type="domain" description="GtrA/DPMS transmembrane" evidence="7">
    <location>
        <begin position="24"/>
        <end position="138"/>
    </location>
</feature>
<accession>A0A6A8MGI8</accession>
<organism evidence="8 9">
    <name type="scientific">Lactobacillus porci</name>
    <dbReference type="NCBI Taxonomy" id="2012477"/>
    <lineage>
        <taxon>Bacteria</taxon>
        <taxon>Bacillati</taxon>
        <taxon>Bacillota</taxon>
        <taxon>Bacilli</taxon>
        <taxon>Lactobacillales</taxon>
        <taxon>Lactobacillaceae</taxon>
        <taxon>Lactobacillus</taxon>
    </lineage>
</organism>
<comment type="caution">
    <text evidence="8">The sequence shown here is derived from an EMBL/GenBank/DDBJ whole genome shotgun (WGS) entry which is preliminary data.</text>
</comment>
<gene>
    <name evidence="8" type="ORF">FYJ62_09530</name>
</gene>
<evidence type="ECO:0000256" key="2">
    <source>
        <dbReference type="ARBA" id="ARBA00009399"/>
    </source>
</evidence>
<dbReference type="RefSeq" id="WP_154549452.1">
    <property type="nucleotide sequence ID" value="NZ_VUMX01000038.1"/>
</dbReference>
<dbReference type="GO" id="GO:0005886">
    <property type="term" value="C:plasma membrane"/>
    <property type="evidence" value="ECO:0007669"/>
    <property type="project" value="TreeGrafter"/>
</dbReference>
<feature type="transmembrane region" description="Helical" evidence="6">
    <location>
        <begin position="116"/>
        <end position="135"/>
    </location>
</feature>